<evidence type="ECO:0000259" key="2">
    <source>
        <dbReference type="Pfam" id="PF04432"/>
    </source>
</evidence>
<accession>A0A1X7A6Z8</accession>
<evidence type="ECO:0000259" key="1">
    <source>
        <dbReference type="Pfam" id="PF04422"/>
    </source>
</evidence>
<dbReference type="InterPro" id="IPR007525">
    <property type="entry name" value="FrhB_FdhB_C"/>
</dbReference>
<protein>
    <submittedName>
        <fullName evidence="3">Coenzyme F420-reducing hydrogenase subunit beta</fullName>
    </submittedName>
</protein>
<dbReference type="PANTHER" id="PTHR31332:SF0">
    <property type="entry name" value="7-HYDROXYMETHYL CHLOROPHYLL A REDUCTASE, CHLOROPLASTIC"/>
    <property type="match status" value="1"/>
</dbReference>
<dbReference type="PANTHER" id="PTHR31332">
    <property type="entry name" value="7-HYDROXYMETHYL CHLOROPHYLL A REDUCTASE, CHLOROPLASTIC"/>
    <property type="match status" value="1"/>
</dbReference>
<dbReference type="InterPro" id="IPR007516">
    <property type="entry name" value="Co_F420_Hydgase/DH_bsu_N"/>
</dbReference>
<evidence type="ECO:0000313" key="3">
    <source>
        <dbReference type="EMBL" id="SLN72195.1"/>
    </source>
</evidence>
<dbReference type="RefSeq" id="WP_085793462.1">
    <property type="nucleotide sequence ID" value="NZ_FWFK01000008.1"/>
</dbReference>
<sequence>MDGTRTGIEAPRIGGAARPGLCTDCGVSRIGDGRACGRACQFIRPDYPGLERVAHGRAGAAEGDEGFFGVTRAMWRARLDPPAPGAQWTGLTTALAATLLAEGAVDAVLATAPHPEDRWAPMPVIVTDPGETARCRGMRMGYGPLLALLEPARAAGHRRIAVIGIPCQVYALRALEAELGFDEITVIGTPCSDNTTTENFHAFLARLDSRPDTISYLEFRADYRVELRFDDGRAPRTIPFLNLPLSDLPADFFPMTCKTCVDYTNRLADITVGYMGGDGDQWVIVRNARGQAALDRLGGRVTTRPLTDRGTRESAVRGFLVNVERAAGGLPVRRMPRWLRPIVAFLQPRTGPRGLEFARARVEMKAIETVLHLRRAHPARVKLMVPEHVWRLAARYGLTRRPDERGRFSPPEE</sequence>
<dbReference type="InterPro" id="IPR045220">
    <property type="entry name" value="FRHB/FDHB/HCAR-like"/>
</dbReference>
<dbReference type="Pfam" id="PF04432">
    <property type="entry name" value="FrhB_FdhB_C"/>
    <property type="match status" value="1"/>
</dbReference>
<keyword evidence="4" id="KW-1185">Reference proteome</keyword>
<dbReference type="Pfam" id="PF04422">
    <property type="entry name" value="FrhB_FdhB_N"/>
    <property type="match status" value="1"/>
</dbReference>
<feature type="domain" description="Coenzyme F420 hydrogenase/dehydrogenase beta subunit C-terminal" evidence="2">
    <location>
        <begin position="158"/>
        <end position="307"/>
    </location>
</feature>
<gene>
    <name evidence="3" type="ORF">ROJ8625_03805</name>
</gene>
<evidence type="ECO:0000313" key="4">
    <source>
        <dbReference type="Proteomes" id="UP000193570"/>
    </source>
</evidence>
<dbReference type="EMBL" id="FWFK01000008">
    <property type="protein sequence ID" value="SLN72195.1"/>
    <property type="molecule type" value="Genomic_DNA"/>
</dbReference>
<dbReference type="GO" id="GO:0052592">
    <property type="term" value="F:oxidoreductase activity, acting on CH or CH2 groups, with an iron-sulfur protein as acceptor"/>
    <property type="evidence" value="ECO:0007669"/>
    <property type="project" value="TreeGrafter"/>
</dbReference>
<dbReference type="OrthoDB" id="593768at2"/>
<name>A0A1X7A6Z8_9RHOB</name>
<organism evidence="3 4">
    <name type="scientific">Roseivivax jejudonensis</name>
    <dbReference type="NCBI Taxonomy" id="1529041"/>
    <lineage>
        <taxon>Bacteria</taxon>
        <taxon>Pseudomonadati</taxon>
        <taxon>Pseudomonadota</taxon>
        <taxon>Alphaproteobacteria</taxon>
        <taxon>Rhodobacterales</taxon>
        <taxon>Roseobacteraceae</taxon>
        <taxon>Roseivivax</taxon>
    </lineage>
</organism>
<dbReference type="AlphaFoldDB" id="A0A1X7A6Z8"/>
<feature type="domain" description="Coenzyme F420 hydrogenase/dehydrogenase beta subunit N-terminal" evidence="1">
    <location>
        <begin position="74"/>
        <end position="150"/>
    </location>
</feature>
<reference evidence="3 4" key="1">
    <citation type="submission" date="2017-03" db="EMBL/GenBank/DDBJ databases">
        <authorList>
            <person name="Afonso C.L."/>
            <person name="Miller P.J."/>
            <person name="Scott M.A."/>
            <person name="Spackman E."/>
            <person name="Goraichik I."/>
            <person name="Dimitrov K.M."/>
            <person name="Suarez D.L."/>
            <person name="Swayne D.E."/>
        </authorList>
    </citation>
    <scope>NUCLEOTIDE SEQUENCE [LARGE SCALE GENOMIC DNA]</scope>
    <source>
        <strain evidence="3 4">CECT 8625</strain>
    </source>
</reference>
<dbReference type="Proteomes" id="UP000193570">
    <property type="component" value="Unassembled WGS sequence"/>
</dbReference>
<proteinExistence type="predicted"/>